<sequence length="290" mass="32510">MVQGDFIPNESKPKYDSGIVYFAQNSFHEDKFLSLTRIFKNAGKITFLVKIQKPLLSTEYSFVLSLYDKMKNQKFSFNIFLAENLEDVQSFDLLPFIIWSISDASEIKGTILSLESNLVTMGKQNNAGASEQQTGSDMMTSLNNKFTKMTTTEKDINMGEEATNDSKVFIPMVDLQNLAILDETDRSQILLRSLLAKLPASRVSTRVEIYSAVLNIKEFEIRGVVNAIKNLCPEGCKDSDPRQSRVSPTRKIGRLFPQDDQSLSLGDLTIIESCHPASSNMNSDLPKPLL</sequence>
<name>A0A7R8CJT9_LEPSM</name>
<reference evidence="1" key="1">
    <citation type="submission" date="2021-02" db="EMBL/GenBank/DDBJ databases">
        <authorList>
            <person name="Bekaert M."/>
        </authorList>
    </citation>
    <scope>NUCLEOTIDE SEQUENCE</scope>
    <source>
        <strain evidence="1">IoA-00</strain>
    </source>
</reference>
<accession>A0A7R8CJT9</accession>
<dbReference type="OrthoDB" id="3592703at2759"/>
<gene>
    <name evidence="1" type="ORF">LSAA_5527</name>
</gene>
<protein>
    <submittedName>
        <fullName evidence="1">(salmon louse) hypothetical protein</fullName>
    </submittedName>
</protein>
<organism evidence="1 2">
    <name type="scientific">Lepeophtheirus salmonis</name>
    <name type="common">Salmon louse</name>
    <name type="synonym">Caligus salmonis</name>
    <dbReference type="NCBI Taxonomy" id="72036"/>
    <lineage>
        <taxon>Eukaryota</taxon>
        <taxon>Metazoa</taxon>
        <taxon>Ecdysozoa</taxon>
        <taxon>Arthropoda</taxon>
        <taxon>Crustacea</taxon>
        <taxon>Multicrustacea</taxon>
        <taxon>Hexanauplia</taxon>
        <taxon>Copepoda</taxon>
        <taxon>Siphonostomatoida</taxon>
        <taxon>Caligidae</taxon>
        <taxon>Lepeophtheirus</taxon>
    </lineage>
</organism>
<dbReference type="Proteomes" id="UP000675881">
    <property type="component" value="Chromosome 14"/>
</dbReference>
<keyword evidence="2" id="KW-1185">Reference proteome</keyword>
<proteinExistence type="predicted"/>
<evidence type="ECO:0000313" key="1">
    <source>
        <dbReference type="EMBL" id="CAF2842763.1"/>
    </source>
</evidence>
<dbReference type="AlphaFoldDB" id="A0A7R8CJT9"/>
<evidence type="ECO:0000313" key="2">
    <source>
        <dbReference type="Proteomes" id="UP000675881"/>
    </source>
</evidence>
<dbReference type="EMBL" id="HG994593">
    <property type="protein sequence ID" value="CAF2842763.1"/>
    <property type="molecule type" value="Genomic_DNA"/>
</dbReference>